<feature type="compositionally biased region" description="Acidic residues" evidence="1">
    <location>
        <begin position="65"/>
        <end position="79"/>
    </location>
</feature>
<evidence type="ECO:0000313" key="3">
    <source>
        <dbReference type="Proteomes" id="UP000258309"/>
    </source>
</evidence>
<reference evidence="2 3" key="1">
    <citation type="submission" date="2018-05" db="EMBL/GenBank/DDBJ databases">
        <title>Draft genome sequence of Scytalidium lignicola DSM 105466, a ubiquitous saprotrophic fungus.</title>
        <authorList>
            <person name="Buettner E."/>
            <person name="Gebauer A.M."/>
            <person name="Hofrichter M."/>
            <person name="Liers C."/>
            <person name="Kellner H."/>
        </authorList>
    </citation>
    <scope>NUCLEOTIDE SEQUENCE [LARGE SCALE GENOMIC DNA]</scope>
    <source>
        <strain evidence="2 3">DSM 105466</strain>
    </source>
</reference>
<dbReference type="EMBL" id="NCSJ02000019">
    <property type="protein sequence ID" value="RFU34545.1"/>
    <property type="molecule type" value="Genomic_DNA"/>
</dbReference>
<dbReference type="Proteomes" id="UP000258309">
    <property type="component" value="Unassembled WGS sequence"/>
</dbReference>
<feature type="region of interest" description="Disordered" evidence="1">
    <location>
        <begin position="1"/>
        <end position="157"/>
    </location>
</feature>
<evidence type="ECO:0000256" key="1">
    <source>
        <dbReference type="SAM" id="MobiDB-lite"/>
    </source>
</evidence>
<name>A0A3E2HME8_SCYLI</name>
<feature type="non-terminal residue" evidence="2">
    <location>
        <position position="157"/>
    </location>
</feature>
<feature type="compositionally biased region" description="Low complexity" evidence="1">
    <location>
        <begin position="46"/>
        <end position="60"/>
    </location>
</feature>
<feature type="compositionally biased region" description="Basic residues" evidence="1">
    <location>
        <begin position="128"/>
        <end position="142"/>
    </location>
</feature>
<feature type="compositionally biased region" description="Low complexity" evidence="1">
    <location>
        <begin position="25"/>
        <end position="34"/>
    </location>
</feature>
<feature type="compositionally biased region" description="Low complexity" evidence="1">
    <location>
        <begin position="80"/>
        <end position="98"/>
    </location>
</feature>
<dbReference type="AlphaFoldDB" id="A0A3E2HME8"/>
<feature type="non-terminal residue" evidence="2">
    <location>
        <position position="1"/>
    </location>
</feature>
<gene>
    <name evidence="2" type="ORF">B7463_g1798</name>
</gene>
<feature type="compositionally biased region" description="Low complexity" evidence="1">
    <location>
        <begin position="1"/>
        <end position="17"/>
    </location>
</feature>
<dbReference type="OMA" id="PSWPRRE"/>
<comment type="caution">
    <text evidence="2">The sequence shown here is derived from an EMBL/GenBank/DDBJ whole genome shotgun (WGS) entry which is preliminary data.</text>
</comment>
<sequence>MYFSFSPSPPSTSYTTSAMEIPGASSRSRSTSSSCAFPSWPRRSSLDSSAPSSPSEENLATSYISDDDLFPSVFDESEPEYSPISSPSSILSPASPSIFLQEEEPAPAPMFDLRALQQQYMKEMKAQKKEKKSRRSSSKKSRGTTSRQMSPIMEVGE</sequence>
<accession>A0A3E2HME8</accession>
<organism evidence="2 3">
    <name type="scientific">Scytalidium lignicola</name>
    <name type="common">Hyphomycete</name>
    <dbReference type="NCBI Taxonomy" id="5539"/>
    <lineage>
        <taxon>Eukaryota</taxon>
        <taxon>Fungi</taxon>
        <taxon>Dikarya</taxon>
        <taxon>Ascomycota</taxon>
        <taxon>Pezizomycotina</taxon>
        <taxon>Leotiomycetes</taxon>
        <taxon>Leotiomycetes incertae sedis</taxon>
        <taxon>Scytalidium</taxon>
    </lineage>
</organism>
<evidence type="ECO:0000313" key="2">
    <source>
        <dbReference type="EMBL" id="RFU34545.1"/>
    </source>
</evidence>
<protein>
    <submittedName>
        <fullName evidence="2">Uncharacterized protein</fullName>
    </submittedName>
</protein>
<proteinExistence type="predicted"/>
<keyword evidence="3" id="KW-1185">Reference proteome</keyword>